<dbReference type="KEGG" id="smam:Mal15_43650"/>
<keyword evidence="2" id="KW-1185">Reference proteome</keyword>
<proteinExistence type="predicted"/>
<evidence type="ECO:0000313" key="2">
    <source>
        <dbReference type="Proteomes" id="UP000321353"/>
    </source>
</evidence>
<dbReference type="EMBL" id="CP036264">
    <property type="protein sequence ID" value="QEG00295.1"/>
    <property type="molecule type" value="Genomic_DNA"/>
</dbReference>
<protein>
    <submittedName>
        <fullName evidence="1">Uncharacterized protein</fullName>
    </submittedName>
</protein>
<reference evidence="1 2" key="1">
    <citation type="submission" date="2019-02" db="EMBL/GenBank/DDBJ databases">
        <title>Planctomycetal bacteria perform biofilm scaping via a novel small molecule.</title>
        <authorList>
            <person name="Jeske O."/>
            <person name="Boedeker C."/>
            <person name="Wiegand S."/>
            <person name="Breitling P."/>
            <person name="Kallscheuer N."/>
            <person name="Jogler M."/>
            <person name="Rohde M."/>
            <person name="Petersen J."/>
            <person name="Medema M.H."/>
            <person name="Surup F."/>
            <person name="Jogler C."/>
        </authorList>
    </citation>
    <scope>NUCLEOTIDE SEQUENCE [LARGE SCALE GENOMIC DNA]</scope>
    <source>
        <strain evidence="1 2">Mal15</strain>
    </source>
</reference>
<name>A0A5B9MKU5_9BACT</name>
<accession>A0A5B9MKU5</accession>
<dbReference type="Proteomes" id="UP000321353">
    <property type="component" value="Chromosome"/>
</dbReference>
<dbReference type="AlphaFoldDB" id="A0A5B9MKU5"/>
<organism evidence="1 2">
    <name type="scientific">Stieleria maiorica</name>
    <dbReference type="NCBI Taxonomy" id="2795974"/>
    <lineage>
        <taxon>Bacteria</taxon>
        <taxon>Pseudomonadati</taxon>
        <taxon>Planctomycetota</taxon>
        <taxon>Planctomycetia</taxon>
        <taxon>Pirellulales</taxon>
        <taxon>Pirellulaceae</taxon>
        <taxon>Stieleria</taxon>
    </lineage>
</organism>
<gene>
    <name evidence="1" type="ORF">Mal15_43650</name>
</gene>
<evidence type="ECO:0000313" key="1">
    <source>
        <dbReference type="EMBL" id="QEG00295.1"/>
    </source>
</evidence>
<sequence length="58" mass="6096">MGSADDNNLPGEMRGRVAVSIDSERHRSIATTGIFPSKACDRSVNRGIAVGRGTPPLT</sequence>